<dbReference type="Gramene" id="VVA37472">
    <property type="protein sequence ID" value="VVA37472"/>
    <property type="gene ID" value="Prudul26B023904"/>
</dbReference>
<dbReference type="InParanoid" id="A0A5E4GCZ0"/>
<evidence type="ECO:0000313" key="1">
    <source>
        <dbReference type="EMBL" id="VVA37472.1"/>
    </source>
</evidence>
<protein>
    <submittedName>
        <fullName evidence="1">Uncharacterized protein</fullName>
    </submittedName>
</protein>
<gene>
    <name evidence="1" type="ORF">ALMOND_2B023904</name>
</gene>
<dbReference type="Proteomes" id="UP000327085">
    <property type="component" value="Chromosome 6"/>
</dbReference>
<accession>A0A5E4GCZ0</accession>
<sequence length="181" mass="20149">MLRLTIDVAIHHVVDFLFETLDTERKKEKSEGIAFGFEYNLYNKLEMRSQRKGGKFREERLPKRIVGLTMNHKQDIPPASDADDIGLGENWCALSDIEDLNAKVAGPSSYTFTAVSDSYVPPLGDTQIPVNTLALDFENDYTWNLAAPSPVLCDKVDASPVLCGRKLVTDCIVGNVDPLFL</sequence>
<organism evidence="1 2">
    <name type="scientific">Prunus dulcis</name>
    <name type="common">Almond</name>
    <name type="synonym">Amygdalus dulcis</name>
    <dbReference type="NCBI Taxonomy" id="3755"/>
    <lineage>
        <taxon>Eukaryota</taxon>
        <taxon>Viridiplantae</taxon>
        <taxon>Streptophyta</taxon>
        <taxon>Embryophyta</taxon>
        <taxon>Tracheophyta</taxon>
        <taxon>Spermatophyta</taxon>
        <taxon>Magnoliopsida</taxon>
        <taxon>eudicotyledons</taxon>
        <taxon>Gunneridae</taxon>
        <taxon>Pentapetalae</taxon>
        <taxon>rosids</taxon>
        <taxon>fabids</taxon>
        <taxon>Rosales</taxon>
        <taxon>Rosaceae</taxon>
        <taxon>Amygdaloideae</taxon>
        <taxon>Amygdaleae</taxon>
        <taxon>Prunus</taxon>
    </lineage>
</organism>
<dbReference type="AlphaFoldDB" id="A0A5E4GCZ0"/>
<proteinExistence type="predicted"/>
<dbReference type="EMBL" id="CABIKO010000538">
    <property type="protein sequence ID" value="VVA37472.1"/>
    <property type="molecule type" value="Genomic_DNA"/>
</dbReference>
<reference evidence="2" key="1">
    <citation type="journal article" date="2020" name="Plant J.">
        <title>Transposons played a major role in the diversification between the closely related almond and peach genomes: results from the almond genome sequence.</title>
        <authorList>
            <person name="Alioto T."/>
            <person name="Alexiou K.G."/>
            <person name="Bardil A."/>
            <person name="Barteri F."/>
            <person name="Castanera R."/>
            <person name="Cruz F."/>
            <person name="Dhingra A."/>
            <person name="Duval H."/>
            <person name="Fernandez I Marti A."/>
            <person name="Frias L."/>
            <person name="Galan B."/>
            <person name="Garcia J.L."/>
            <person name="Howad W."/>
            <person name="Gomez-Garrido J."/>
            <person name="Gut M."/>
            <person name="Julca I."/>
            <person name="Morata J."/>
            <person name="Puigdomenech P."/>
            <person name="Ribeca P."/>
            <person name="Rubio Cabetas M.J."/>
            <person name="Vlasova A."/>
            <person name="Wirthensohn M."/>
            <person name="Garcia-Mas J."/>
            <person name="Gabaldon T."/>
            <person name="Casacuberta J.M."/>
            <person name="Arus P."/>
        </authorList>
    </citation>
    <scope>NUCLEOTIDE SEQUENCE [LARGE SCALE GENOMIC DNA]</scope>
    <source>
        <strain evidence="2">cv. Texas</strain>
    </source>
</reference>
<evidence type="ECO:0000313" key="2">
    <source>
        <dbReference type="Proteomes" id="UP000327085"/>
    </source>
</evidence>
<name>A0A5E4GCZ0_PRUDU</name>